<sequence length="386" mass="41719">MAATYPMPDPPVLNNYAITQRLDNSATETAGRDKSIGYLDIFVHQARDIHNVCIYQKQDVYAKLSLTSDPQVSCSTKVINGGGQNPVFDEGLRLDVRSVEASLRCEVWMLSRVKNYLEDQLLGFTLVPLSDILLADGNLAQEFSMSSSDLLHSPAGFVHLSLSYVGSSPDVIEISSLNKSASAVTDCGNGSLDPCEIEKMEFPDLNMVNENEMMVSKYFEMDCGSAVKAETASYHSLMQMSLVLSCVSTTGSSPELSPMTQSVSEPSETAVAAASSTGSQREKSQGVTTDGEVDSSEAPSKDEVAQPAVISVNLQPRESVVQQDIVDMYMKSMQQFTDSLAKMKLPLDVENSSPSADNVDSSTTEKPSPSPSSKGPRVFYGSRAFF</sequence>
<keyword evidence="4" id="KW-1185">Reference proteome</keyword>
<feature type="compositionally biased region" description="Polar residues" evidence="1">
    <location>
        <begin position="253"/>
        <end position="267"/>
    </location>
</feature>
<feature type="domain" description="C2" evidence="2">
    <location>
        <begin position="20"/>
        <end position="143"/>
    </location>
</feature>
<evidence type="ECO:0000259" key="2">
    <source>
        <dbReference type="PROSITE" id="PS50004"/>
    </source>
</evidence>
<dbReference type="Gene3D" id="2.60.40.150">
    <property type="entry name" value="C2 domain"/>
    <property type="match status" value="1"/>
</dbReference>
<dbReference type="SMART" id="SM00239">
    <property type="entry name" value="C2"/>
    <property type="match status" value="1"/>
</dbReference>
<dbReference type="Gramene" id="TraesCS4D03G0632000.1">
    <property type="protein sequence ID" value="TraesCS4D03G0632000.1.CDS"/>
    <property type="gene ID" value="TraesCS4D03G0632000"/>
</dbReference>
<organism evidence="3">
    <name type="scientific">Triticum aestivum</name>
    <name type="common">Wheat</name>
    <dbReference type="NCBI Taxonomy" id="4565"/>
    <lineage>
        <taxon>Eukaryota</taxon>
        <taxon>Viridiplantae</taxon>
        <taxon>Streptophyta</taxon>
        <taxon>Embryophyta</taxon>
        <taxon>Tracheophyta</taxon>
        <taxon>Spermatophyta</taxon>
        <taxon>Magnoliopsida</taxon>
        <taxon>Liliopsida</taxon>
        <taxon>Poales</taxon>
        <taxon>Poaceae</taxon>
        <taxon>BOP clade</taxon>
        <taxon>Pooideae</taxon>
        <taxon>Triticodae</taxon>
        <taxon>Triticeae</taxon>
        <taxon>Triticinae</taxon>
        <taxon>Triticum</taxon>
    </lineage>
</organism>
<reference evidence="3" key="1">
    <citation type="submission" date="2018-08" db="EMBL/GenBank/DDBJ databases">
        <authorList>
            <person name="Rossello M."/>
        </authorList>
    </citation>
    <scope>NUCLEOTIDE SEQUENCE [LARGE SCALE GENOMIC DNA]</scope>
    <source>
        <strain evidence="3">cv. Chinese Spring</strain>
    </source>
</reference>
<reference evidence="3" key="2">
    <citation type="submission" date="2018-10" db="UniProtKB">
        <authorList>
            <consortium name="EnsemblPlants"/>
        </authorList>
    </citation>
    <scope>IDENTIFICATION</scope>
</reference>
<evidence type="ECO:0000313" key="4">
    <source>
        <dbReference type="Proteomes" id="UP000019116"/>
    </source>
</evidence>
<dbReference type="AlphaFoldDB" id="A0A3B6JNM4"/>
<dbReference type="SUPFAM" id="SSF49562">
    <property type="entry name" value="C2 domain (Calcium/lipid-binding domain, CaLB)"/>
    <property type="match status" value="1"/>
</dbReference>
<feature type="compositionally biased region" description="Low complexity" evidence="1">
    <location>
        <begin position="361"/>
        <end position="374"/>
    </location>
</feature>
<dbReference type="Gramene" id="TraesCS4D02G265600.1">
    <property type="protein sequence ID" value="TraesCS4D02G265600.1"/>
    <property type="gene ID" value="TraesCS4D02G265600"/>
</dbReference>
<proteinExistence type="predicted"/>
<feature type="region of interest" description="Disordered" evidence="1">
    <location>
        <begin position="347"/>
        <end position="386"/>
    </location>
</feature>
<dbReference type="PANTHER" id="PTHR31208:SF2">
    <property type="entry name" value="DOMAIN-CONTAINING PROTEIN, PUTATIVE, EXPRESSED-RELATED"/>
    <property type="match status" value="1"/>
</dbReference>
<dbReference type="SMR" id="A0A3B6JNM4"/>
<dbReference type="EnsemblPlants" id="TraesCS4D02G265600.1">
    <property type="protein sequence ID" value="TraesCS4D02G265600.1"/>
    <property type="gene ID" value="TraesCS4D02G265600"/>
</dbReference>
<dbReference type="InterPro" id="IPR035892">
    <property type="entry name" value="C2_domain_sf"/>
</dbReference>
<evidence type="ECO:0000256" key="1">
    <source>
        <dbReference type="SAM" id="MobiDB-lite"/>
    </source>
</evidence>
<name>A0A3B6JNM4_WHEAT</name>
<dbReference type="Proteomes" id="UP000019116">
    <property type="component" value="Chromosome 4D"/>
</dbReference>
<dbReference type="OrthoDB" id="270970at2759"/>
<feature type="compositionally biased region" description="Polar residues" evidence="1">
    <location>
        <begin position="350"/>
        <end position="360"/>
    </location>
</feature>
<dbReference type="OMA" id="FPEVMHI"/>
<protein>
    <recommendedName>
        <fullName evidence="2">C2 domain-containing protein</fullName>
    </recommendedName>
</protein>
<dbReference type="Pfam" id="PF00168">
    <property type="entry name" value="C2"/>
    <property type="match status" value="1"/>
</dbReference>
<dbReference type="InterPro" id="IPR000008">
    <property type="entry name" value="C2_dom"/>
</dbReference>
<dbReference type="PaxDb" id="4565-Traes_4DL_731AD4EBA.2"/>
<evidence type="ECO:0000313" key="3">
    <source>
        <dbReference type="EnsemblPlants" id="TraesCS4D02G265600.1"/>
    </source>
</evidence>
<accession>A0A3B6JNM4</accession>
<dbReference type="PROSITE" id="PS50004">
    <property type="entry name" value="C2"/>
    <property type="match status" value="1"/>
</dbReference>
<feature type="region of interest" description="Disordered" evidence="1">
    <location>
        <begin position="253"/>
        <end position="310"/>
    </location>
</feature>
<dbReference type="PANTHER" id="PTHR31208">
    <property type="entry name" value="EXPRESSED PROTEIN"/>
    <property type="match status" value="1"/>
</dbReference>